<accession>A0A1A0RHD5</accession>
<organism evidence="5 6">
    <name type="scientific">Mycolicibacterium peregrinum</name>
    <name type="common">Mycobacterium peregrinum</name>
    <dbReference type="NCBI Taxonomy" id="43304"/>
    <lineage>
        <taxon>Bacteria</taxon>
        <taxon>Bacillati</taxon>
        <taxon>Actinomycetota</taxon>
        <taxon>Actinomycetes</taxon>
        <taxon>Mycobacteriales</taxon>
        <taxon>Mycobacteriaceae</taxon>
        <taxon>Mycolicibacterium</taxon>
    </lineage>
</organism>
<feature type="DNA-binding region" description="H-T-H motif" evidence="2">
    <location>
        <begin position="36"/>
        <end position="55"/>
    </location>
</feature>
<dbReference type="Gene3D" id="1.10.357.10">
    <property type="entry name" value="Tetracycline Repressor, domain 2"/>
    <property type="match status" value="1"/>
</dbReference>
<evidence type="ECO:0000256" key="3">
    <source>
        <dbReference type="SAM" id="MobiDB-lite"/>
    </source>
</evidence>
<dbReference type="PROSITE" id="PS50977">
    <property type="entry name" value="HTH_TETR_2"/>
    <property type="match status" value="1"/>
</dbReference>
<name>A0A1A0RHD5_MYCPR</name>
<dbReference type="OrthoDB" id="3474596at2"/>
<protein>
    <submittedName>
        <fullName evidence="5">TetR family transcriptional regulator</fullName>
    </submittedName>
</protein>
<comment type="caution">
    <text evidence="5">The sequence shown here is derived from an EMBL/GenBank/DDBJ whole genome shotgun (WGS) entry which is preliminary data.</text>
</comment>
<dbReference type="InterPro" id="IPR009057">
    <property type="entry name" value="Homeodomain-like_sf"/>
</dbReference>
<evidence type="ECO:0000259" key="4">
    <source>
        <dbReference type="PROSITE" id="PS50977"/>
    </source>
</evidence>
<proteinExistence type="predicted"/>
<reference evidence="6" key="1">
    <citation type="submission" date="2016-06" db="EMBL/GenBank/DDBJ databases">
        <authorList>
            <person name="Sutton G."/>
            <person name="Brinkac L."/>
            <person name="Sanka R."/>
            <person name="Adams M."/>
            <person name="Lau E."/>
            <person name="Mehaffy C."/>
            <person name="Tameris M."/>
            <person name="Hatherill M."/>
            <person name="Hanekom W."/>
            <person name="Mahomed H."/>
            <person name="Mcshane H."/>
        </authorList>
    </citation>
    <scope>NUCLEOTIDE SEQUENCE [LARGE SCALE GENOMIC DNA]</scope>
    <source>
        <strain evidence="6">852002-51209_SCH5440388</strain>
    </source>
</reference>
<dbReference type="InterPro" id="IPR001647">
    <property type="entry name" value="HTH_TetR"/>
</dbReference>
<dbReference type="Pfam" id="PF00440">
    <property type="entry name" value="TetR_N"/>
    <property type="match status" value="1"/>
</dbReference>
<evidence type="ECO:0000256" key="1">
    <source>
        <dbReference type="ARBA" id="ARBA00023125"/>
    </source>
</evidence>
<dbReference type="EMBL" id="LZSO01000008">
    <property type="protein sequence ID" value="OBB33717.1"/>
    <property type="molecule type" value="Genomic_DNA"/>
</dbReference>
<evidence type="ECO:0000256" key="2">
    <source>
        <dbReference type="PROSITE-ProRule" id="PRU00335"/>
    </source>
</evidence>
<dbReference type="RefSeq" id="WP_064929615.1">
    <property type="nucleotide sequence ID" value="NZ_LZSO01000008.1"/>
</dbReference>
<dbReference type="AlphaFoldDB" id="A0A1A0RHD5"/>
<sequence>MAASGRRVGAETSKTRDTLLDCVEKMMLEDGYASVTYRALATKAGVTPSLVQYYFPALDDIFIAAISRYSTRNLEYLDKMLAKRADEPLHALWEYSWDEATGALMTEFMALGNHRKSIQAEIASVTESARKAQLDALTAKFGEDAHPVGGLSLPALQLLISSLPKFLNLEKGIGVQTAHAELTKAFEDQLDAVEPPTTPTKRSSAPRRRPKKTDG</sequence>
<keyword evidence="1 2" id="KW-0238">DNA-binding</keyword>
<feature type="compositionally biased region" description="Basic residues" evidence="3">
    <location>
        <begin position="204"/>
        <end position="215"/>
    </location>
</feature>
<dbReference type="GO" id="GO:0003677">
    <property type="term" value="F:DNA binding"/>
    <property type="evidence" value="ECO:0007669"/>
    <property type="project" value="UniProtKB-UniRule"/>
</dbReference>
<evidence type="ECO:0000313" key="6">
    <source>
        <dbReference type="Proteomes" id="UP000093902"/>
    </source>
</evidence>
<feature type="region of interest" description="Disordered" evidence="3">
    <location>
        <begin position="188"/>
        <end position="215"/>
    </location>
</feature>
<evidence type="ECO:0000313" key="5">
    <source>
        <dbReference type="EMBL" id="OBB33717.1"/>
    </source>
</evidence>
<feature type="domain" description="HTH tetR-type" evidence="4">
    <location>
        <begin position="13"/>
        <end position="73"/>
    </location>
</feature>
<dbReference type="SUPFAM" id="SSF46689">
    <property type="entry name" value="Homeodomain-like"/>
    <property type="match status" value="1"/>
</dbReference>
<gene>
    <name evidence="5" type="ORF">A5792_11510</name>
</gene>
<dbReference type="Proteomes" id="UP000093902">
    <property type="component" value="Unassembled WGS sequence"/>
</dbReference>